<gene>
    <name evidence="3" type="ORF">A606_04640</name>
</gene>
<proteinExistence type="predicted"/>
<organism evidence="3 4">
    <name type="scientific">Corynebacterium terpenotabidum Y-11</name>
    <dbReference type="NCBI Taxonomy" id="1200352"/>
    <lineage>
        <taxon>Bacteria</taxon>
        <taxon>Bacillati</taxon>
        <taxon>Actinomycetota</taxon>
        <taxon>Actinomycetes</taxon>
        <taxon>Mycobacteriales</taxon>
        <taxon>Corynebacteriaceae</taxon>
        <taxon>Corynebacterium</taxon>
    </lineage>
</organism>
<evidence type="ECO:0000256" key="2">
    <source>
        <dbReference type="SAM" id="Phobius"/>
    </source>
</evidence>
<keyword evidence="2" id="KW-0472">Membrane</keyword>
<accession>S4XBS9</accession>
<feature type="compositionally biased region" description="Basic and acidic residues" evidence="1">
    <location>
        <begin position="9"/>
        <end position="24"/>
    </location>
</feature>
<name>S4XBS9_9CORY</name>
<reference evidence="3 4" key="1">
    <citation type="submission" date="2012-06" db="EMBL/GenBank/DDBJ databases">
        <title>Complete genome sequence of Corynebacterium terpenotabidum Y-11 (=DSM 44721).</title>
        <authorList>
            <person name="Ruckert C."/>
            <person name="Albersmeier A."/>
            <person name="Al-Dilaimi A."/>
            <person name="Szczepanowski R."/>
            <person name="Kalinowski J."/>
        </authorList>
    </citation>
    <scope>NUCLEOTIDE SEQUENCE [LARGE SCALE GENOMIC DNA]</scope>
    <source>
        <strain evidence="3 4">Y-11</strain>
    </source>
</reference>
<evidence type="ECO:0008006" key="5">
    <source>
        <dbReference type="Google" id="ProtNLM"/>
    </source>
</evidence>
<feature type="region of interest" description="Disordered" evidence="1">
    <location>
        <begin position="205"/>
        <end position="273"/>
    </location>
</feature>
<dbReference type="HOGENOM" id="CLU_1164333_0_0_11"/>
<evidence type="ECO:0000256" key="1">
    <source>
        <dbReference type="SAM" id="MobiDB-lite"/>
    </source>
</evidence>
<protein>
    <recommendedName>
        <fullName evidence="5">Cell division protein FtsL</fullName>
    </recommendedName>
</protein>
<dbReference type="eggNOG" id="COG2919">
    <property type="taxonomic scope" value="Bacteria"/>
</dbReference>
<feature type="compositionally biased region" description="Low complexity" evidence="1">
    <location>
        <begin position="228"/>
        <end position="242"/>
    </location>
</feature>
<feature type="region of interest" description="Disordered" evidence="1">
    <location>
        <begin position="1"/>
        <end position="77"/>
    </location>
</feature>
<keyword evidence="4" id="KW-1185">Reference proteome</keyword>
<dbReference type="STRING" id="1200352.A606_04640"/>
<feature type="compositionally biased region" description="Polar residues" evidence="1">
    <location>
        <begin position="205"/>
        <end position="227"/>
    </location>
</feature>
<evidence type="ECO:0000313" key="3">
    <source>
        <dbReference type="EMBL" id="AGP30577.1"/>
    </source>
</evidence>
<dbReference type="KEGG" id="cter:A606_04640"/>
<sequence>MTPSPFPLLEDRRHTVENTDRPSTDSKAPTMSTGTITGTRRSGSTVRSPYRQEGTRTGARRSGAADRRGIVPPRTGSLQQVSVRGRRVAVKEKVNSTFLRLVVVLVLLVGAGVTAAMFLSAKTTEQAFELQEARSRSTTLANELESLNRDYRELSSSEHLASEASRLGMVVPGQTGVLAVDGDQINEIRGADGSTNGEIVDLDATGQSVSRTSRPSTDQTQNATVPGTSTTESETDSAASTDGEGQSTGEQSAQGEASAAEESSAVGTGQLPY</sequence>
<dbReference type="AlphaFoldDB" id="S4XBS9"/>
<keyword evidence="2" id="KW-0812">Transmembrane</keyword>
<dbReference type="PATRIC" id="fig|1200352.3.peg.939"/>
<dbReference type="Proteomes" id="UP000014809">
    <property type="component" value="Chromosome"/>
</dbReference>
<feature type="transmembrane region" description="Helical" evidence="2">
    <location>
        <begin position="97"/>
        <end position="119"/>
    </location>
</feature>
<feature type="compositionally biased region" description="Low complexity" evidence="1">
    <location>
        <begin position="249"/>
        <end position="265"/>
    </location>
</feature>
<evidence type="ECO:0000313" key="4">
    <source>
        <dbReference type="Proteomes" id="UP000014809"/>
    </source>
</evidence>
<dbReference type="EMBL" id="CP003696">
    <property type="protein sequence ID" value="AGP30577.1"/>
    <property type="molecule type" value="Genomic_DNA"/>
</dbReference>
<keyword evidence="2" id="KW-1133">Transmembrane helix</keyword>
<feature type="compositionally biased region" description="Low complexity" evidence="1">
    <location>
        <begin position="30"/>
        <end position="48"/>
    </location>
</feature>